<organism evidence="14">
    <name type="scientific">Choristoneura fumiferana</name>
    <name type="common">Spruce budworm moth</name>
    <name type="synonym">Archips fumiferana</name>
    <dbReference type="NCBI Taxonomy" id="7141"/>
    <lineage>
        <taxon>Eukaryota</taxon>
        <taxon>Metazoa</taxon>
        <taxon>Ecdysozoa</taxon>
        <taxon>Arthropoda</taxon>
        <taxon>Hexapoda</taxon>
        <taxon>Insecta</taxon>
        <taxon>Pterygota</taxon>
        <taxon>Neoptera</taxon>
        <taxon>Endopterygota</taxon>
        <taxon>Lepidoptera</taxon>
        <taxon>Glossata</taxon>
        <taxon>Ditrysia</taxon>
        <taxon>Tortricoidea</taxon>
        <taxon>Tortricidae</taxon>
        <taxon>Tortricinae</taxon>
        <taxon>Choristoneura</taxon>
    </lineage>
</organism>
<comment type="cofactor">
    <cofactor evidence="1">
        <name>Cu(2+)</name>
        <dbReference type="ChEBI" id="CHEBI:29036"/>
    </cofactor>
</comment>
<evidence type="ECO:0000256" key="10">
    <source>
        <dbReference type="ARBA" id="ARBA00023157"/>
    </source>
</evidence>
<dbReference type="InterPro" id="IPR005204">
    <property type="entry name" value="Hemocyanin_N"/>
</dbReference>
<dbReference type="Gene3D" id="2.60.40.1520">
    <property type="entry name" value="Hemocyanin, C-terminal domain"/>
    <property type="match status" value="1"/>
</dbReference>
<keyword evidence="9" id="KW-0503">Monooxygenase</keyword>
<dbReference type="PRINTS" id="PR00187">
    <property type="entry name" value="HAEMOCYANIN"/>
</dbReference>
<evidence type="ECO:0000256" key="11">
    <source>
        <dbReference type="ARBA" id="ARBA00048233"/>
    </source>
</evidence>
<dbReference type="FunFam" id="1.10.1280.10:FF:000004">
    <property type="entry name" value="Hemocyanin subunit 2"/>
    <property type="match status" value="1"/>
</dbReference>
<evidence type="ECO:0000256" key="9">
    <source>
        <dbReference type="ARBA" id="ARBA00023033"/>
    </source>
</evidence>
<dbReference type="InterPro" id="IPR000896">
    <property type="entry name" value="Hemocyanin/hexamerin_mid_dom"/>
</dbReference>
<comment type="subcellular location">
    <subcellularLocation>
        <location evidence="2">Secreted</location>
    </subcellularLocation>
</comment>
<comment type="catalytic activity">
    <reaction evidence="11">
        <text>2 L-dopa + O2 = 2 L-dopaquinone + 2 H2O</text>
        <dbReference type="Rhea" id="RHEA:34287"/>
        <dbReference type="ChEBI" id="CHEBI:15377"/>
        <dbReference type="ChEBI" id="CHEBI:15379"/>
        <dbReference type="ChEBI" id="CHEBI:57504"/>
        <dbReference type="ChEBI" id="CHEBI:57924"/>
        <dbReference type="EC" id="1.14.18.1"/>
    </reaction>
</comment>
<name>B4XIE2_CHOFU</name>
<dbReference type="InterPro" id="IPR037020">
    <property type="entry name" value="Hemocyanin_C_sf"/>
</dbReference>
<dbReference type="InterPro" id="IPR014756">
    <property type="entry name" value="Ig_E-set"/>
</dbReference>
<evidence type="ECO:0000313" key="14">
    <source>
        <dbReference type="EMBL" id="ABW16862.1"/>
    </source>
</evidence>
<evidence type="ECO:0000256" key="1">
    <source>
        <dbReference type="ARBA" id="ARBA00001973"/>
    </source>
</evidence>
<dbReference type="Pfam" id="PF03723">
    <property type="entry name" value="Hemocyanin_C"/>
    <property type="match status" value="1"/>
</dbReference>
<sequence>MSNVVNSLKLLFDRPNESLITPKGENNAVFQLSNQFLPPEYTSNGIDLNNRFGDDASERIPLKELAQPPRLDKAKQLPHDADFSLFLPRHQEMATEVIDALMNVPENQLQDFLSTCTFARVNLNPQLFNYCYSVALMHRRDTRSVPIQNFAETFPSKFLDSKVFSQAREVARVTPQGAARNPIIIPRDYTATDLEEEHRLAYFREDIGVNLHHWHWHLVYPFTASDRAIVAKDRRGELFFYMHQQIIARYNGERLNNSLKRVKKFGNWREPIPEAYYPKLDSLTSSRGWPPRQAGMRWQNINRPVDGINVTLDQMEEWRRRLEDAVSTGRVRLPNGSFRPLDIDTLGNMLEASILSPNIDYYGSVHNNGHTFSAYVHDPDHRYLESFSTIADEATTMRDPLFFRWHAWIDDFFQRHKESDAVRRYTSSELENPGVEVTSATIESQGGQNNTLNTFWMQSDVDLSRGLDFSNRGPVYARFTHLNHRPFRYVINVNNTGSARRATVRIFISPKNDERNLPWHLNDQRKMFIEMDRFVTPLNAGQNTITRQSTQSSVTIPFEQTFRDLSAQGEDPRKQDLASFNFCGCGWPQHMLVPKGTEGGMPYQLFVMLSNYELDKVDQPDGTELTCDQASSFCGLKDRLFPDKRAMGFPFDRPSASFTNITDFSNLPNMALTDITIKFQNTTEVNPRNPRT</sequence>
<comment type="similarity">
    <text evidence="3">Belongs to the tyrosinase family.</text>
</comment>
<dbReference type="PROSITE" id="PS00210">
    <property type="entry name" value="HEMOCYANIN_2"/>
    <property type="match status" value="1"/>
</dbReference>
<dbReference type="GO" id="GO:0005576">
    <property type="term" value="C:extracellular region"/>
    <property type="evidence" value="ECO:0007669"/>
    <property type="project" value="UniProtKB-SubCell"/>
</dbReference>
<dbReference type="AlphaFoldDB" id="B4XIE2"/>
<dbReference type="PROSITE" id="PS00498">
    <property type="entry name" value="TYROSINASE_2"/>
    <property type="match status" value="1"/>
</dbReference>
<keyword evidence="5" id="KW-0964">Secreted</keyword>
<protein>
    <recommendedName>
        <fullName evidence="4">tyrosinase</fullName>
        <ecNumber evidence="4">1.14.18.1</ecNumber>
    </recommendedName>
</protein>
<dbReference type="PANTHER" id="PTHR11511:SF4">
    <property type="entry name" value="PHENOLOXIDASE 2-RELATED"/>
    <property type="match status" value="1"/>
</dbReference>
<keyword evidence="10" id="KW-1015">Disulfide bond</keyword>
<evidence type="ECO:0000256" key="5">
    <source>
        <dbReference type="ARBA" id="ARBA00022525"/>
    </source>
</evidence>
<dbReference type="Pfam" id="PF00372">
    <property type="entry name" value="Hemocyanin_M"/>
    <property type="match status" value="1"/>
</dbReference>
<accession>B4XIE2</accession>
<proteinExistence type="evidence at transcript level"/>
<dbReference type="SUPFAM" id="SSF48056">
    <property type="entry name" value="Di-copper centre-containing domain"/>
    <property type="match status" value="1"/>
</dbReference>
<dbReference type="Gene3D" id="1.10.1280.10">
    <property type="entry name" value="Di-copper center containing domain from catechol oxidase"/>
    <property type="match status" value="1"/>
</dbReference>
<dbReference type="GO" id="GO:0006583">
    <property type="term" value="P:melanin biosynthetic process from tyrosine"/>
    <property type="evidence" value="ECO:0007669"/>
    <property type="project" value="UniProtKB-ARBA"/>
</dbReference>
<evidence type="ECO:0000256" key="12">
    <source>
        <dbReference type="ARBA" id="ARBA00048881"/>
    </source>
</evidence>
<dbReference type="GO" id="GO:0046872">
    <property type="term" value="F:metal ion binding"/>
    <property type="evidence" value="ECO:0007669"/>
    <property type="project" value="UniProtKB-KW"/>
</dbReference>
<evidence type="ECO:0000256" key="2">
    <source>
        <dbReference type="ARBA" id="ARBA00004613"/>
    </source>
</evidence>
<dbReference type="InterPro" id="IPR013788">
    <property type="entry name" value="Hemocyanin/hexamerin"/>
</dbReference>
<dbReference type="SUPFAM" id="SSF48050">
    <property type="entry name" value="Hemocyanin, N-terminal domain"/>
    <property type="match status" value="1"/>
</dbReference>
<evidence type="ECO:0000256" key="7">
    <source>
        <dbReference type="ARBA" id="ARBA00023002"/>
    </source>
</evidence>
<dbReference type="Pfam" id="PF03722">
    <property type="entry name" value="Hemocyanin_N"/>
    <property type="match status" value="1"/>
</dbReference>
<evidence type="ECO:0000259" key="13">
    <source>
        <dbReference type="PROSITE" id="PS00498"/>
    </source>
</evidence>
<dbReference type="EC" id="1.14.18.1" evidence="4"/>
<evidence type="ECO:0000256" key="8">
    <source>
        <dbReference type="ARBA" id="ARBA00023008"/>
    </source>
</evidence>
<dbReference type="InterPro" id="IPR008922">
    <property type="entry name" value="Di-copper_centre_dom_sf"/>
</dbReference>
<dbReference type="FunFam" id="2.60.40.1520:FF:000001">
    <property type="entry name" value="Hemocyanin subunit 2"/>
    <property type="match status" value="1"/>
</dbReference>
<keyword evidence="8" id="KW-0186">Copper</keyword>
<dbReference type="InterPro" id="IPR036697">
    <property type="entry name" value="Hemocyanin_N_sf"/>
</dbReference>
<comment type="catalytic activity">
    <reaction evidence="12">
        <text>L-tyrosine + O2 = L-dopaquinone + H2O</text>
        <dbReference type="Rhea" id="RHEA:18117"/>
        <dbReference type="ChEBI" id="CHEBI:15377"/>
        <dbReference type="ChEBI" id="CHEBI:15379"/>
        <dbReference type="ChEBI" id="CHEBI:57924"/>
        <dbReference type="ChEBI" id="CHEBI:58315"/>
        <dbReference type="EC" id="1.14.18.1"/>
    </reaction>
</comment>
<dbReference type="PROSITE" id="PS00209">
    <property type="entry name" value="HEMOCYANIN_1"/>
    <property type="match status" value="1"/>
</dbReference>
<evidence type="ECO:0000256" key="4">
    <source>
        <dbReference type="ARBA" id="ARBA00011906"/>
    </source>
</evidence>
<reference evidence="14" key="1">
    <citation type="journal article" date="2008" name="Arch. Insect Biochem. Physiol.">
        <title>Prophenoloxidases 1 and 2 from the spruce budworm, Choristoneura fumiferana: molecular cloning and assessment of transcriptional regulation by a polydnavirus.</title>
        <authorList>
            <person name="Doucet D."/>
            <person name="Beliveau C."/>
            <person name="Dowling A."/>
            <person name="Simard J."/>
            <person name="Feng Q."/>
            <person name="Krell P.J."/>
            <person name="Cusson M."/>
        </authorList>
    </citation>
    <scope>NUCLEOTIDE SEQUENCE</scope>
</reference>
<dbReference type="Gene3D" id="1.20.1370.10">
    <property type="entry name" value="Hemocyanin, N-terminal domain"/>
    <property type="match status" value="1"/>
</dbReference>
<dbReference type="InterPro" id="IPR002227">
    <property type="entry name" value="Tyrosinase_Cu-bd"/>
</dbReference>
<keyword evidence="6" id="KW-0479">Metal-binding</keyword>
<dbReference type="EMBL" id="EU046573">
    <property type="protein sequence ID" value="ABW16862.1"/>
    <property type="molecule type" value="mRNA"/>
</dbReference>
<dbReference type="PANTHER" id="PTHR11511">
    <property type="entry name" value="LARVAL STORAGE PROTEIN/PHENOLOXIDASE"/>
    <property type="match status" value="1"/>
</dbReference>
<evidence type="ECO:0000256" key="3">
    <source>
        <dbReference type="ARBA" id="ARBA00009928"/>
    </source>
</evidence>
<dbReference type="GO" id="GO:0004503">
    <property type="term" value="F:tyrosinase activity"/>
    <property type="evidence" value="ECO:0007669"/>
    <property type="project" value="UniProtKB-EC"/>
</dbReference>
<evidence type="ECO:0000256" key="6">
    <source>
        <dbReference type="ARBA" id="ARBA00022723"/>
    </source>
</evidence>
<dbReference type="GeneID" id="141431253"/>
<dbReference type="SUPFAM" id="SSF81296">
    <property type="entry name" value="E set domains"/>
    <property type="match status" value="1"/>
</dbReference>
<feature type="domain" description="Tyrosinase copper-binding" evidence="13">
    <location>
        <begin position="399"/>
        <end position="410"/>
    </location>
</feature>
<keyword evidence="7" id="KW-0560">Oxidoreductase</keyword>
<dbReference type="RefSeq" id="XP_073948456.1">
    <property type="nucleotide sequence ID" value="XM_074092355.1"/>
</dbReference>
<dbReference type="InterPro" id="IPR005203">
    <property type="entry name" value="Hemocyanin_C"/>
</dbReference>